<gene>
    <name evidence="2" type="ORF">M896_060260</name>
</gene>
<dbReference type="AlphaFoldDB" id="A0A0B2UJJ8"/>
<dbReference type="VEuPathDB" id="MicrosporidiaDB:M896_060260"/>
<dbReference type="InParanoid" id="A0A0B2UJJ8"/>
<dbReference type="GeneID" id="26261897"/>
<organism evidence="2 3">
    <name type="scientific">Ordospora colligata OC4</name>
    <dbReference type="NCBI Taxonomy" id="1354746"/>
    <lineage>
        <taxon>Eukaryota</taxon>
        <taxon>Fungi</taxon>
        <taxon>Fungi incertae sedis</taxon>
        <taxon>Microsporidia</taxon>
        <taxon>Ordosporidae</taxon>
        <taxon>Ordospora</taxon>
    </lineage>
</organism>
<comment type="caution">
    <text evidence="2">The sequence shown here is derived from an EMBL/GenBank/DDBJ whole genome shotgun (WGS) entry which is preliminary data.</text>
</comment>
<keyword evidence="3" id="KW-1185">Reference proteome</keyword>
<evidence type="ECO:0000313" key="3">
    <source>
        <dbReference type="Proteomes" id="UP000031056"/>
    </source>
</evidence>
<keyword evidence="1" id="KW-0732">Signal</keyword>
<dbReference type="RefSeq" id="XP_014563570.1">
    <property type="nucleotide sequence ID" value="XM_014708084.1"/>
</dbReference>
<dbReference type="EMBL" id="JOKQ01000006">
    <property type="protein sequence ID" value="KHN69528.1"/>
    <property type="molecule type" value="Genomic_DNA"/>
</dbReference>
<feature type="signal peptide" evidence="1">
    <location>
        <begin position="1"/>
        <end position="22"/>
    </location>
</feature>
<evidence type="ECO:0000313" key="2">
    <source>
        <dbReference type="EMBL" id="KHN69528.1"/>
    </source>
</evidence>
<proteinExistence type="predicted"/>
<protein>
    <submittedName>
        <fullName evidence="2">Polar tube protein 1</fullName>
    </submittedName>
</protein>
<feature type="chain" id="PRO_5002077357" evidence="1">
    <location>
        <begin position="23"/>
        <end position="456"/>
    </location>
</feature>
<dbReference type="Proteomes" id="UP000031056">
    <property type="component" value="Unassembled WGS sequence"/>
</dbReference>
<accession>A0A0B2UJJ8</accession>
<evidence type="ECO:0000256" key="1">
    <source>
        <dbReference type="SAM" id="SignalP"/>
    </source>
</evidence>
<dbReference type="STRING" id="1354746.A0A0B2UJJ8"/>
<sequence>MKGISKIISASIILMRLGSSRADPCVNNQFNQMPVIMPSQVLIPGNPNNGLYNCSGNTPQVFYPTTNGVPTAPGTTTPPTRCEVSVVKNCEGAEETPNEPETVITTPPPVTTTLPSEVITVQTVAPPALSTPPPSTQTPTVVGVPVVGPNGEQGVVGMPAVMDCSYHLTPGVPVAPGMPGVPLTPCNNITGGNNVPVTPTVPITPSAPVMPGVPTVPITPSVPVVPGAPTVPITPGVPAVPGAPVITIPANYCNALTGGIPVNTLPGAPITLCNNITGGNNVPVTPGMPITPGMPVTTLPGAPITPGMPVTTLPGAPITPCNSMSVTTLPNPSIGNNSYFSESELLGIGMSCVNLGEVGKTGVAGNLGANGCPYNVSPSTNVNVPGIGPQVSIGSCGLKTPRIIINDQEFPASPAFVQQMKDCPVSSLCGENSSCGMEASGCQSSCQATTGCSSSQ</sequence>
<dbReference type="HOGENOM" id="CLU_665687_0_0_1"/>
<name>A0A0B2UJJ8_9MICR</name>
<reference evidence="2 3" key="1">
    <citation type="journal article" date="2014" name="MBio">
        <title>The Ordospora colligata genome; evolution of extreme reduction in microsporidia and host-to-parasite horizontal gene transfer.</title>
        <authorList>
            <person name="Pombert J.-F."/>
            <person name="Haag K.L."/>
            <person name="Beidas S."/>
            <person name="Ebert D."/>
            <person name="Keeling P.J."/>
        </authorList>
    </citation>
    <scope>NUCLEOTIDE SEQUENCE [LARGE SCALE GENOMIC DNA]</scope>
    <source>
        <strain evidence="2 3">OC4</strain>
    </source>
</reference>